<dbReference type="RefSeq" id="WP_238252503.1">
    <property type="nucleotide sequence ID" value="NZ_BPQX01000055.1"/>
</dbReference>
<accession>A0ABU0HMZ6</accession>
<dbReference type="SUPFAM" id="SSF56529">
    <property type="entry name" value="FAH"/>
    <property type="match status" value="1"/>
</dbReference>
<evidence type="ECO:0000256" key="1">
    <source>
        <dbReference type="ARBA" id="ARBA00023239"/>
    </source>
</evidence>
<organism evidence="3 4">
    <name type="scientific">Methylobacterium persicinum</name>
    <dbReference type="NCBI Taxonomy" id="374426"/>
    <lineage>
        <taxon>Bacteria</taxon>
        <taxon>Pseudomonadati</taxon>
        <taxon>Pseudomonadota</taxon>
        <taxon>Alphaproteobacteria</taxon>
        <taxon>Hyphomicrobiales</taxon>
        <taxon>Methylobacteriaceae</taxon>
        <taxon>Methylobacterium</taxon>
    </lineage>
</organism>
<comment type="caution">
    <text evidence="3">The sequence shown here is derived from an EMBL/GenBank/DDBJ whole genome shotgun (WGS) entry which is preliminary data.</text>
</comment>
<dbReference type="EMBL" id="JAUSVV010000007">
    <property type="protein sequence ID" value="MDQ0443707.1"/>
    <property type="molecule type" value="Genomic_DNA"/>
</dbReference>
<dbReference type="EC" id="4.1.1.77" evidence="3"/>
<evidence type="ECO:0000313" key="4">
    <source>
        <dbReference type="Proteomes" id="UP001236369"/>
    </source>
</evidence>
<dbReference type="PANTHER" id="PTHR30143">
    <property type="entry name" value="ACID HYDRATASE"/>
    <property type="match status" value="1"/>
</dbReference>
<dbReference type="GO" id="GO:0047437">
    <property type="term" value="F:4-oxalocrotonate decarboxylase activity"/>
    <property type="evidence" value="ECO:0007669"/>
    <property type="project" value="UniProtKB-EC"/>
</dbReference>
<sequence>MSITQPREADPSGWAATILSASDRRTSIPPLTEADATFGLADAYRIAAEIRRLREARGERVVGRKIGFTNTTIWAEYNVAAPICGDVYDTTLHRLADGASPVRPSSFVEPRIEPEIVFRLAREPAPGMDERELLTCVEWVALGFEIVQSLFPGWRFRAPDTVAAFGLHGALCLGEPAVITPASADGWYDSLRDFRIALRRDGRVIETGRAQNVLQGGPLAALGHAVEVLHGNPDTPALAAGEVVTTGTLTNAFPITAGEQWSTAVAGLPLSDIRMSF</sequence>
<keyword evidence="1 3" id="KW-0456">Lyase</keyword>
<evidence type="ECO:0000259" key="2">
    <source>
        <dbReference type="Pfam" id="PF01557"/>
    </source>
</evidence>
<dbReference type="PANTHER" id="PTHR30143:SF0">
    <property type="entry name" value="2-KETO-4-PENTENOATE HYDRATASE"/>
    <property type="match status" value="1"/>
</dbReference>
<dbReference type="Pfam" id="PF01557">
    <property type="entry name" value="FAA_hydrolase"/>
    <property type="match status" value="1"/>
</dbReference>
<name>A0ABU0HMZ6_9HYPH</name>
<reference evidence="3 4" key="1">
    <citation type="submission" date="2023-07" db="EMBL/GenBank/DDBJ databases">
        <title>Genomic Encyclopedia of Type Strains, Phase IV (KMG-IV): sequencing the most valuable type-strain genomes for metagenomic binning, comparative biology and taxonomic classification.</title>
        <authorList>
            <person name="Goeker M."/>
        </authorList>
    </citation>
    <scope>NUCLEOTIDE SEQUENCE [LARGE SCALE GENOMIC DNA]</scope>
    <source>
        <strain evidence="3 4">DSM 19562</strain>
    </source>
</reference>
<dbReference type="InterPro" id="IPR011234">
    <property type="entry name" value="Fumarylacetoacetase-like_C"/>
</dbReference>
<evidence type="ECO:0000313" key="3">
    <source>
        <dbReference type="EMBL" id="MDQ0443707.1"/>
    </source>
</evidence>
<dbReference type="Gene3D" id="3.90.850.10">
    <property type="entry name" value="Fumarylacetoacetase-like, C-terminal domain"/>
    <property type="match status" value="1"/>
</dbReference>
<keyword evidence="4" id="KW-1185">Reference proteome</keyword>
<dbReference type="Proteomes" id="UP001236369">
    <property type="component" value="Unassembled WGS sequence"/>
</dbReference>
<proteinExistence type="predicted"/>
<feature type="domain" description="Fumarylacetoacetase-like C-terminal" evidence="2">
    <location>
        <begin position="98"/>
        <end position="265"/>
    </location>
</feature>
<dbReference type="InterPro" id="IPR050772">
    <property type="entry name" value="Hydratase-Decarb/MhpD_sf"/>
</dbReference>
<gene>
    <name evidence="3" type="ORF">QO016_003212</name>
</gene>
<protein>
    <submittedName>
        <fullName evidence="3">2-oxo-3-hexenedioate decarboxylase</fullName>
        <ecNumber evidence="3">4.1.1.77</ecNumber>
    </submittedName>
</protein>
<dbReference type="InterPro" id="IPR036663">
    <property type="entry name" value="Fumarylacetoacetase_C_sf"/>
</dbReference>